<dbReference type="EC" id="2.7.13.3" evidence="3"/>
<keyword evidence="6" id="KW-0547">Nucleotide-binding</keyword>
<reference evidence="11 12" key="1">
    <citation type="submission" date="2023-05" db="EMBL/GenBank/DDBJ databases">
        <title>YMD87, complete Genome.</title>
        <authorList>
            <person name="Zhang J."/>
            <person name="Xu X."/>
        </authorList>
    </citation>
    <scope>NUCLEOTIDE SEQUENCE [LARGE SCALE GENOMIC DNA]</scope>
    <source>
        <strain evidence="11 12">YMD87</strain>
        <plasmid evidence="11 12">unnamed2</plasmid>
    </source>
</reference>
<evidence type="ECO:0000256" key="7">
    <source>
        <dbReference type="ARBA" id="ARBA00022777"/>
    </source>
</evidence>
<proteinExistence type="predicted"/>
<geneLocation type="plasmid" evidence="11 12">
    <name>unnamed2</name>
</geneLocation>
<evidence type="ECO:0000256" key="5">
    <source>
        <dbReference type="ARBA" id="ARBA00022679"/>
    </source>
</evidence>
<evidence type="ECO:0000256" key="3">
    <source>
        <dbReference type="ARBA" id="ARBA00012438"/>
    </source>
</evidence>
<dbReference type="RefSeq" id="WP_282302629.1">
    <property type="nucleotide sequence ID" value="NZ_CP124618.1"/>
</dbReference>
<keyword evidence="7 11" id="KW-0418">Kinase</keyword>
<feature type="transmembrane region" description="Helical" evidence="9">
    <location>
        <begin position="177"/>
        <end position="197"/>
    </location>
</feature>
<dbReference type="PROSITE" id="PS50109">
    <property type="entry name" value="HIS_KIN"/>
    <property type="match status" value="1"/>
</dbReference>
<name>A0ABY8QPP8_9RHOB</name>
<dbReference type="CDD" id="cd00075">
    <property type="entry name" value="HATPase"/>
    <property type="match status" value="1"/>
</dbReference>
<dbReference type="Gene3D" id="3.30.565.10">
    <property type="entry name" value="Histidine kinase-like ATPase, C-terminal domain"/>
    <property type="match status" value="1"/>
</dbReference>
<keyword evidence="11" id="KW-0614">Plasmid</keyword>
<dbReference type="InterPro" id="IPR050980">
    <property type="entry name" value="2C_sensor_his_kinase"/>
</dbReference>
<dbReference type="InterPro" id="IPR003594">
    <property type="entry name" value="HATPase_dom"/>
</dbReference>
<evidence type="ECO:0000256" key="6">
    <source>
        <dbReference type="ARBA" id="ARBA00022741"/>
    </source>
</evidence>
<comment type="subcellular location">
    <subcellularLocation>
        <location evidence="2">Cell membrane</location>
        <topology evidence="2">Multi-pass membrane protein</topology>
    </subcellularLocation>
</comment>
<comment type="catalytic activity">
    <reaction evidence="1">
        <text>ATP + protein L-histidine = ADP + protein N-phospho-L-histidine.</text>
        <dbReference type="EC" id="2.7.13.3"/>
    </reaction>
</comment>
<evidence type="ECO:0000256" key="4">
    <source>
        <dbReference type="ARBA" id="ARBA00022475"/>
    </source>
</evidence>
<dbReference type="PANTHER" id="PTHR44936:SF10">
    <property type="entry name" value="SENSOR PROTEIN RSTB"/>
    <property type="match status" value="1"/>
</dbReference>
<dbReference type="InterPro" id="IPR036890">
    <property type="entry name" value="HATPase_C_sf"/>
</dbReference>
<evidence type="ECO:0000259" key="10">
    <source>
        <dbReference type="PROSITE" id="PS50109"/>
    </source>
</evidence>
<evidence type="ECO:0000256" key="2">
    <source>
        <dbReference type="ARBA" id="ARBA00004651"/>
    </source>
</evidence>
<feature type="transmembrane region" description="Helical" evidence="9">
    <location>
        <begin position="12"/>
        <end position="30"/>
    </location>
</feature>
<dbReference type="Proteomes" id="UP001241605">
    <property type="component" value="Plasmid unnamed2"/>
</dbReference>
<accession>A0ABY8QPP8</accession>
<dbReference type="GO" id="GO:0016301">
    <property type="term" value="F:kinase activity"/>
    <property type="evidence" value="ECO:0007669"/>
    <property type="project" value="UniProtKB-KW"/>
</dbReference>
<keyword evidence="12" id="KW-1185">Reference proteome</keyword>
<keyword evidence="9" id="KW-0472">Membrane</keyword>
<dbReference type="Gene3D" id="1.10.287.130">
    <property type="match status" value="1"/>
</dbReference>
<dbReference type="SUPFAM" id="SSF47384">
    <property type="entry name" value="Homodimeric domain of signal transducing histidine kinase"/>
    <property type="match status" value="1"/>
</dbReference>
<protein>
    <recommendedName>
        <fullName evidence="3">histidine kinase</fullName>
        <ecNumber evidence="3">2.7.13.3</ecNumber>
    </recommendedName>
</protein>
<keyword evidence="4" id="KW-1003">Cell membrane</keyword>
<gene>
    <name evidence="11" type="ORF">QF118_19570</name>
</gene>
<keyword evidence="9" id="KW-0812">Transmembrane</keyword>
<dbReference type="SMART" id="SM00387">
    <property type="entry name" value="HATPase_c"/>
    <property type="match status" value="1"/>
</dbReference>
<sequence length="476" mass="50366">MAGGLGLRSLATLWVVLAMAVGMGCAALWLHSARAWDDHRAAAHAAGLTLYDALRSGSDPGPLIQITPLPPAQAALATAGNFERLTGSPLPAYVTTLSLRGADGGLQIGVVSDALRYPVADLGPQSFSSAPAQLAALTRLFATYCSDPILYARFGTGDWQRVDGLALWGCGAAPRDLRLLAVLLALLTLAALLTHIGNTTQAFDVFSRALRRRTLGGPQSYEATGPAELREIVASVNTFLQAEQRQLANRAAVLSSVSHDLGTPATRLRLRAALIPDAALREKLETDIDRMTGIIESVLTYTRVEMNAEPPRVLSLNSLVETVVADYQDIGKPVSLIPPRDVVVTGGRSVFMSRQGRSLLAPDRPVIVSGRPVALERAMTNLVDNALKYGRRARVGLRADSDFATIVVEDEGAETTAAQIAALVGPYQRGDNSAFVDGHGLGLSIVVTIAALHGGELGFEDTASGLRACLTIRRKS</sequence>
<dbReference type="PANTHER" id="PTHR44936">
    <property type="entry name" value="SENSOR PROTEIN CREC"/>
    <property type="match status" value="1"/>
</dbReference>
<evidence type="ECO:0000256" key="8">
    <source>
        <dbReference type="ARBA" id="ARBA00022840"/>
    </source>
</evidence>
<dbReference type="InterPro" id="IPR003661">
    <property type="entry name" value="HisK_dim/P_dom"/>
</dbReference>
<evidence type="ECO:0000256" key="9">
    <source>
        <dbReference type="SAM" id="Phobius"/>
    </source>
</evidence>
<dbReference type="Pfam" id="PF02518">
    <property type="entry name" value="HATPase_c"/>
    <property type="match status" value="1"/>
</dbReference>
<dbReference type="InterPro" id="IPR036097">
    <property type="entry name" value="HisK_dim/P_sf"/>
</dbReference>
<keyword evidence="9" id="KW-1133">Transmembrane helix</keyword>
<evidence type="ECO:0000313" key="11">
    <source>
        <dbReference type="EMBL" id="WGW06006.1"/>
    </source>
</evidence>
<feature type="domain" description="Histidine kinase" evidence="10">
    <location>
        <begin position="256"/>
        <end position="476"/>
    </location>
</feature>
<keyword evidence="5" id="KW-0808">Transferase</keyword>
<dbReference type="InterPro" id="IPR005467">
    <property type="entry name" value="His_kinase_dom"/>
</dbReference>
<evidence type="ECO:0000313" key="12">
    <source>
        <dbReference type="Proteomes" id="UP001241605"/>
    </source>
</evidence>
<organism evidence="11 12">
    <name type="scientific">Tropicibacter oceani</name>
    <dbReference type="NCBI Taxonomy" id="3058420"/>
    <lineage>
        <taxon>Bacteria</taxon>
        <taxon>Pseudomonadati</taxon>
        <taxon>Pseudomonadota</taxon>
        <taxon>Alphaproteobacteria</taxon>
        <taxon>Rhodobacterales</taxon>
        <taxon>Roseobacteraceae</taxon>
        <taxon>Tropicibacter</taxon>
    </lineage>
</organism>
<dbReference type="SUPFAM" id="SSF55874">
    <property type="entry name" value="ATPase domain of HSP90 chaperone/DNA topoisomerase II/histidine kinase"/>
    <property type="match status" value="1"/>
</dbReference>
<dbReference type="EMBL" id="CP124618">
    <property type="protein sequence ID" value="WGW06006.1"/>
    <property type="molecule type" value="Genomic_DNA"/>
</dbReference>
<evidence type="ECO:0000256" key="1">
    <source>
        <dbReference type="ARBA" id="ARBA00000085"/>
    </source>
</evidence>
<dbReference type="CDD" id="cd00082">
    <property type="entry name" value="HisKA"/>
    <property type="match status" value="1"/>
</dbReference>
<dbReference type="SMART" id="SM00388">
    <property type="entry name" value="HisKA"/>
    <property type="match status" value="1"/>
</dbReference>
<keyword evidence="8" id="KW-0067">ATP-binding</keyword>